<evidence type="ECO:0008006" key="18">
    <source>
        <dbReference type="Google" id="ProtNLM"/>
    </source>
</evidence>
<keyword evidence="7" id="KW-0732">Signal</keyword>
<dbReference type="Gene3D" id="3.90.1780.10">
    <property type="entry name" value="Trimeric adhesin"/>
    <property type="match status" value="6"/>
</dbReference>
<keyword evidence="9" id="KW-0472">Membrane</keyword>
<name>A0A7X2KYP4_9NEIS</name>
<evidence type="ECO:0000256" key="6">
    <source>
        <dbReference type="ARBA" id="ARBA00022692"/>
    </source>
</evidence>
<dbReference type="Gene3D" id="3.30.1300.30">
    <property type="entry name" value="GSPII I/J protein-like"/>
    <property type="match status" value="1"/>
</dbReference>
<dbReference type="Gene3D" id="2.150.10.10">
    <property type="entry name" value="Serralysin-like metalloprotease, C-terminal"/>
    <property type="match status" value="4"/>
</dbReference>
<dbReference type="Gene3D" id="6.10.250.2120">
    <property type="match status" value="1"/>
</dbReference>
<evidence type="ECO:0000313" key="16">
    <source>
        <dbReference type="EMBL" id="MRN38237.1"/>
    </source>
</evidence>
<comment type="similarity">
    <text evidence="3">Belongs to the autotransporter-2 (AT-2) (TC 1.B.40) family.</text>
</comment>
<dbReference type="GO" id="GO:0009279">
    <property type="term" value="C:cell outer membrane"/>
    <property type="evidence" value="ECO:0007669"/>
    <property type="project" value="UniProtKB-SubCell"/>
</dbReference>
<comment type="subcellular location">
    <subcellularLocation>
        <location evidence="2">Cell outer membrane</location>
    </subcellularLocation>
    <subcellularLocation>
        <location evidence="1">Cell surface</location>
    </subcellularLocation>
</comment>
<dbReference type="CDD" id="cd12820">
    <property type="entry name" value="LbR_YadA-like"/>
    <property type="match status" value="1"/>
</dbReference>
<feature type="region of interest" description="Disordered" evidence="11">
    <location>
        <begin position="334"/>
        <end position="367"/>
    </location>
</feature>
<feature type="domain" description="Trimeric autotransporter adhesin YadA-like stalk" evidence="14">
    <location>
        <begin position="494"/>
        <end position="536"/>
    </location>
</feature>
<evidence type="ECO:0000256" key="7">
    <source>
        <dbReference type="ARBA" id="ARBA00022729"/>
    </source>
</evidence>
<dbReference type="SUPFAM" id="SSF101999">
    <property type="entry name" value="Trimeric adhesin"/>
    <property type="match status" value="2"/>
</dbReference>
<feature type="domain" description="Trimeric autotransporter adhesin YadA-like head" evidence="13">
    <location>
        <begin position="320"/>
        <end position="339"/>
    </location>
</feature>
<dbReference type="Proteomes" id="UP000486297">
    <property type="component" value="Unassembled WGS sequence"/>
</dbReference>
<organism evidence="16 17">
    <name type="scientific">Neisseria brasiliensis</name>
    <dbReference type="NCBI Taxonomy" id="2666100"/>
    <lineage>
        <taxon>Bacteria</taxon>
        <taxon>Pseudomonadati</taxon>
        <taxon>Pseudomonadota</taxon>
        <taxon>Betaproteobacteria</taxon>
        <taxon>Neisseriales</taxon>
        <taxon>Neisseriaceae</taxon>
        <taxon>Neisseria</taxon>
    </lineage>
</organism>
<evidence type="ECO:0000259" key="13">
    <source>
        <dbReference type="Pfam" id="PF05658"/>
    </source>
</evidence>
<feature type="domain" description="Trimeric autotransporter adhesin YadA-like C-terminal membrane anchor" evidence="12">
    <location>
        <begin position="1850"/>
        <end position="1910"/>
    </location>
</feature>
<feature type="domain" description="Trimeric autotransporter adhesin YadA-like head" evidence="13">
    <location>
        <begin position="347"/>
        <end position="368"/>
    </location>
</feature>
<feature type="region of interest" description="Disordered" evidence="11">
    <location>
        <begin position="951"/>
        <end position="979"/>
    </location>
</feature>
<dbReference type="InterPro" id="IPR045584">
    <property type="entry name" value="Pilin-like"/>
</dbReference>
<dbReference type="SUPFAM" id="SSF101967">
    <property type="entry name" value="Adhesin YadA, collagen-binding domain"/>
    <property type="match status" value="4"/>
</dbReference>
<dbReference type="RefSeq" id="WP_095502986.1">
    <property type="nucleotide sequence ID" value="NZ_WJXO01000001.1"/>
</dbReference>
<evidence type="ECO:0000256" key="8">
    <source>
        <dbReference type="ARBA" id="ARBA00022927"/>
    </source>
</evidence>
<evidence type="ECO:0000256" key="3">
    <source>
        <dbReference type="ARBA" id="ARBA00005848"/>
    </source>
</evidence>
<dbReference type="Pfam" id="PF03895">
    <property type="entry name" value="YadA_anchor"/>
    <property type="match status" value="1"/>
</dbReference>
<feature type="domain" description="ESPR" evidence="15">
    <location>
        <begin position="1"/>
        <end position="48"/>
    </location>
</feature>
<dbReference type="Pfam" id="PF05658">
    <property type="entry name" value="YadA_head"/>
    <property type="match status" value="7"/>
</dbReference>
<evidence type="ECO:0000256" key="5">
    <source>
        <dbReference type="ARBA" id="ARBA00022452"/>
    </source>
</evidence>
<dbReference type="EMBL" id="WJXO01000001">
    <property type="protein sequence ID" value="MRN38237.1"/>
    <property type="molecule type" value="Genomic_DNA"/>
</dbReference>
<evidence type="ECO:0000256" key="10">
    <source>
        <dbReference type="ARBA" id="ARBA00023237"/>
    </source>
</evidence>
<reference evidence="16" key="1">
    <citation type="journal article" name="Emerg. Infect. Dis.">
        <title>Two cases of a newly characterized neisseria species.</title>
        <authorList>
            <person name="Mustapha M."/>
            <person name="Lemos A.P.S."/>
            <person name="Harrison L.H."/>
            <person name="Vantyne D."/>
            <person name="Sacchi C.T."/>
        </authorList>
    </citation>
    <scope>NUCLEOTIDE SEQUENCE</scope>
    <source>
        <strain evidence="16">N.95.16</strain>
    </source>
</reference>
<evidence type="ECO:0000256" key="1">
    <source>
        <dbReference type="ARBA" id="ARBA00004241"/>
    </source>
</evidence>
<keyword evidence="6" id="KW-0812">Transmembrane</keyword>
<gene>
    <name evidence="16" type="ORF">GJU80_07020</name>
</gene>
<dbReference type="InterPro" id="IPR011049">
    <property type="entry name" value="Serralysin-like_metalloprot_C"/>
</dbReference>
<keyword evidence="8" id="KW-0653">Protein transport</keyword>
<keyword evidence="4" id="KW-0813">Transport</keyword>
<keyword evidence="17" id="KW-1185">Reference proteome</keyword>
<evidence type="ECO:0000313" key="17">
    <source>
        <dbReference type="Proteomes" id="UP000486297"/>
    </source>
</evidence>
<accession>A0A7X2KYP4</accession>
<feature type="domain" description="Trimeric autotransporter adhesin YadA-like stalk" evidence="14">
    <location>
        <begin position="1254"/>
        <end position="1291"/>
    </location>
</feature>
<feature type="domain" description="Trimeric autotransporter adhesin YadA-like head" evidence="13">
    <location>
        <begin position="398"/>
        <end position="422"/>
    </location>
</feature>
<dbReference type="InterPro" id="IPR008635">
    <property type="entry name" value="Coiled_stalk_dom"/>
</dbReference>
<dbReference type="SUPFAM" id="SSF54523">
    <property type="entry name" value="Pili subunits"/>
    <property type="match status" value="1"/>
</dbReference>
<dbReference type="InterPro" id="IPR008640">
    <property type="entry name" value="Adhesin_Head_dom"/>
</dbReference>
<keyword evidence="10" id="KW-0998">Cell outer membrane</keyword>
<dbReference type="Gene3D" id="2.20.70.140">
    <property type="match status" value="1"/>
</dbReference>
<feature type="domain" description="Trimeric autotransporter adhesin YadA-like head" evidence="13">
    <location>
        <begin position="135"/>
        <end position="157"/>
    </location>
</feature>
<dbReference type="InterPro" id="IPR037174">
    <property type="entry name" value="Trimeric_adhesin"/>
</dbReference>
<dbReference type="GO" id="GO:0015031">
    <property type="term" value="P:protein transport"/>
    <property type="evidence" value="ECO:0007669"/>
    <property type="project" value="UniProtKB-KW"/>
</dbReference>
<evidence type="ECO:0000259" key="15">
    <source>
        <dbReference type="Pfam" id="PF13018"/>
    </source>
</evidence>
<feature type="compositionally biased region" description="Basic and acidic residues" evidence="11">
    <location>
        <begin position="1056"/>
        <end position="1069"/>
    </location>
</feature>
<dbReference type="Gene3D" id="1.20.5.170">
    <property type="match status" value="1"/>
</dbReference>
<evidence type="ECO:0000256" key="11">
    <source>
        <dbReference type="SAM" id="MobiDB-lite"/>
    </source>
</evidence>
<dbReference type="Pfam" id="PF05662">
    <property type="entry name" value="YadA_stalk"/>
    <property type="match status" value="3"/>
</dbReference>
<evidence type="ECO:0000259" key="12">
    <source>
        <dbReference type="Pfam" id="PF03895"/>
    </source>
</evidence>
<feature type="domain" description="Trimeric autotransporter adhesin YadA-like head" evidence="13">
    <location>
        <begin position="293"/>
        <end position="318"/>
    </location>
</feature>
<evidence type="ECO:0000259" key="14">
    <source>
        <dbReference type="Pfam" id="PF05662"/>
    </source>
</evidence>
<dbReference type="GO" id="GO:0009986">
    <property type="term" value="C:cell surface"/>
    <property type="evidence" value="ECO:0007669"/>
    <property type="project" value="UniProtKB-SubCell"/>
</dbReference>
<evidence type="ECO:0000256" key="9">
    <source>
        <dbReference type="ARBA" id="ARBA00023136"/>
    </source>
</evidence>
<feature type="region of interest" description="Disordered" evidence="11">
    <location>
        <begin position="1054"/>
        <end position="1077"/>
    </location>
</feature>
<proteinExistence type="inferred from homology"/>
<feature type="domain" description="Trimeric autotransporter adhesin YadA-like stalk" evidence="14">
    <location>
        <begin position="1799"/>
        <end position="1838"/>
    </location>
</feature>
<evidence type="ECO:0000256" key="4">
    <source>
        <dbReference type="ARBA" id="ARBA00022448"/>
    </source>
</evidence>
<sequence length="1910" mass="194196">MNKIYKVVFNEVTGTWSAVAETAKSKGKKSKSSVVVVAAALALTAATPAMAEGLSGGETSHDDSIAIMTGAKAEGNLSVAIGKNAKTYGEKNEEGTINGQNVAIGAGSQAVNGGVSIGYEATSLKADDTPGVNGQSVAIGYSTKARGDQSVAVGANTVSQGNSSVAIGGDDLDAVASTTKPKWDEKNITAEQAKTRNNTEAARKYNEITGDILVHYENVDADNKKSPDAPLRYQPTTTGEGAVAVGVQATAADLATSFGTRTVASGIASVSLGVGSTATKDGSFAAAAGAKSTGVSSVALGAASKAESDSAIAVGNEASATGLASTAIGQGAVASGASSEEQKDGAATAVGRRAKATGDSSTALGSEAEASAKNTVAIGAAAKATKADAVAVGLQAEASGEQAIALGRSSNVSGQHSGAFGSANNVANANTYVLGNSVTTTQDNSVVLGNASADRAATAETQATVGKITYSGFAGVGSPANGVVSVGRAGAGRQIINVAAGNVSAVSTDAINGSQLYATQGVINNVANSVANVLNPKSSNVDKDGKVTANFTVNGNTYNNVQEALANVDTDTVTVVQSEDKSVTVTKKANDKDGNAVYDVAVAKATLTPKGDGTVTNTNPKDNKNSFVTGDDVANAINKSGFKLTTSKSDGEVEGTTEELVNPGDTVTIDAGKNIKLTQANGKVTVATTDDVAFENVTAKTVNVGGNTVTGDQITVNGSPVTNINEAINKTAEQAFKPLTFAGDTGNNFDRKLGTTVNVKGGATGELSDGNIAVESNGSDTLTVKLAKDLKDINSIVVNEGPTINNNGIDMKNDSITNLKDNLPTDGSPTNQTKPADANGNNAATVNDVLNAGWNVQGNGKAKDFVKPYDTVNFVNGQGTTAVVTTDAEGKKTDVTFNVNVDNKTTEYTYVSENGDTVYKHTDGNYYTQPNGKGNKVDTPVTTQVSAKTGTIQYNDGDDSNTNNTSAVDKGKVAPKAGDEDKVTTVQNVADAINASGFTLKTSAVEGGTKDASSTDEEVINPGKVVEMVAGKNLTVKQEANGKVTYSTKDQMVLGEKGEPGENGEDGKPGVDGSLAVNGKDGSAVVINGKDGSIGLKGADGKDGLSLTPKAIVFNGVDGKDGQVSMNFEKAAPALDGKDGQNGADGQTRIVYTKPNGSKEEVATMNDGLKFGANAGDNHEAKLNSLVDIKGADANTNWDKFDKGQNIMTQVESDGEGNGRITIGLAKDLKDIDSITVNNGPTINGDGINMNGDKITNVGPGTDDGDAVNVKQLKASRTTVTSSDNSISVVDTNDGKGDNFAYDIKVNNQAVVENAQLPVVYTNKEGDKVYLVTDADGNKTFNTKPDGSGDAVDNGDIIASMNNAAGDTTKPTTLSNVASNLPATYNTNVYNTEGKPVTTEQKLPEGDNKVNVNNAATVGDVLNAGWNVQGNGKAKDFVKPYDTVNFVDGKGTTAVVTTDAKGEKTDVTFNVDAGNITNNTNGTVTGPVTEELTKALEEAKADQAKLPDTASEADKKAAQDKVDAAQNAVNKAGDQVATAQNVADAINNAGFNTKGKDADGNEVSAQINPGDNVAYVDGKGTKANVKVETTDGVDNVEVTYDVNGKDGNGTTFVTNEDGSIQVNVDAGNITNNEDGSVTGPVTADAKKALEDAKKALADLPADASDADKQAAQKAVDDVQNVVNKAGNQVATAQNVADAINNSGFTLKTSAVEGGEKDKSSAGEEVINPGKTVEMVAGKNLTVKQEADGKVTYSTKDKVEFTKVTAGDTVMDNKGITINNGAAGNRVTLTKDGLNNGGNRITNVAPGVDDTDAVNVSQLKASNANVHNRIDGVESNANAGVAQAMATAGLPQAYLPGKSMMAIGGGVYRGETGYAIGFSSISDGGNWIVKGTASGNSRGNYGATAAVGYQW</sequence>
<feature type="domain" description="Trimeric autotransporter adhesin YadA-like head" evidence="13">
    <location>
        <begin position="370"/>
        <end position="395"/>
    </location>
</feature>
<dbReference type="Pfam" id="PF13018">
    <property type="entry name" value="ESPR"/>
    <property type="match status" value="1"/>
</dbReference>
<keyword evidence="5" id="KW-1134">Transmembrane beta strand</keyword>
<comment type="caution">
    <text evidence="16">The sequence shown here is derived from an EMBL/GenBank/DDBJ whole genome shotgun (WGS) entry which is preliminary data.</text>
</comment>
<dbReference type="InterPro" id="IPR005594">
    <property type="entry name" value="YadA_C"/>
</dbReference>
<feature type="domain" description="Trimeric autotransporter adhesin YadA-like head" evidence="13">
    <location>
        <begin position="264"/>
        <end position="285"/>
    </location>
</feature>
<dbReference type="InterPro" id="IPR024973">
    <property type="entry name" value="ESPR"/>
</dbReference>
<protein>
    <recommendedName>
        <fullName evidence="18">Adhesin</fullName>
    </recommendedName>
</protein>
<evidence type="ECO:0000256" key="2">
    <source>
        <dbReference type="ARBA" id="ARBA00004442"/>
    </source>
</evidence>
<feature type="compositionally biased region" description="Basic and acidic residues" evidence="11">
    <location>
        <begin position="969"/>
        <end position="979"/>
    </location>
</feature>